<keyword evidence="2" id="KW-1185">Reference proteome</keyword>
<organism evidence="1 2">
    <name type="scientific">Granulicella rosea</name>
    <dbReference type="NCBI Taxonomy" id="474952"/>
    <lineage>
        <taxon>Bacteria</taxon>
        <taxon>Pseudomonadati</taxon>
        <taxon>Acidobacteriota</taxon>
        <taxon>Terriglobia</taxon>
        <taxon>Terriglobales</taxon>
        <taxon>Acidobacteriaceae</taxon>
        <taxon>Granulicella</taxon>
    </lineage>
</organism>
<proteinExistence type="predicted"/>
<dbReference type="AlphaFoldDB" id="A0A239GMV0"/>
<dbReference type="EMBL" id="FZOU01000002">
    <property type="protein sequence ID" value="SNS70606.1"/>
    <property type="molecule type" value="Genomic_DNA"/>
</dbReference>
<evidence type="ECO:0000313" key="1">
    <source>
        <dbReference type="EMBL" id="SNS70606.1"/>
    </source>
</evidence>
<evidence type="ECO:0000313" key="2">
    <source>
        <dbReference type="Proteomes" id="UP000198356"/>
    </source>
</evidence>
<protein>
    <submittedName>
        <fullName evidence="1">Uncharacterized protein</fullName>
    </submittedName>
</protein>
<sequence length="53" mass="5966">MGSGLDFYFCTLQLLQRDFCPGTGFCVDERLLLGGFIGKDLIYRAILCRKTLS</sequence>
<accession>A0A239GMV0</accession>
<dbReference type="Proteomes" id="UP000198356">
    <property type="component" value="Unassembled WGS sequence"/>
</dbReference>
<reference evidence="1 2" key="1">
    <citation type="submission" date="2017-06" db="EMBL/GenBank/DDBJ databases">
        <authorList>
            <person name="Kim H.J."/>
            <person name="Triplett B.A."/>
        </authorList>
    </citation>
    <scope>NUCLEOTIDE SEQUENCE [LARGE SCALE GENOMIC DNA]</scope>
    <source>
        <strain evidence="1 2">DSM 18704</strain>
    </source>
</reference>
<name>A0A239GMV0_9BACT</name>
<gene>
    <name evidence="1" type="ORF">SAMN05421770_1028</name>
</gene>